<dbReference type="GO" id="GO:0050660">
    <property type="term" value="F:flavin adenine dinucleotide binding"/>
    <property type="evidence" value="ECO:0007669"/>
    <property type="project" value="InterPro"/>
</dbReference>
<reference evidence="16" key="1">
    <citation type="submission" date="2016-12" db="EMBL/GenBank/DDBJ databases">
        <title>Draft Genome Sequences od Carboxydothermus pertinax and islandicus, Hydrogenogenic Carboxydotrophic Bacteria.</title>
        <authorList>
            <person name="Fukuyama Y."/>
            <person name="Ohmae K."/>
            <person name="Yoneda Y."/>
            <person name="Yoshida T."/>
            <person name="Sako Y."/>
        </authorList>
    </citation>
    <scope>NUCLEOTIDE SEQUENCE [LARGE SCALE GENOMIC DNA]</scope>
    <source>
        <strain evidence="16">SET</strain>
    </source>
</reference>
<evidence type="ECO:0000256" key="8">
    <source>
        <dbReference type="ARBA" id="ARBA00022982"/>
    </source>
</evidence>
<comment type="cofactor">
    <cofactor evidence="11 12">
        <name>FAD</name>
        <dbReference type="ChEBI" id="CHEBI:57692"/>
    </cofactor>
    <text evidence="11 12">Binds 1 FAD per subunit.</text>
</comment>
<dbReference type="InterPro" id="IPR037117">
    <property type="entry name" value="Dihydroorotate_DH_ele_sf"/>
</dbReference>
<dbReference type="PIRSF" id="PIRSF006816">
    <property type="entry name" value="Cyc3_hyd_g"/>
    <property type="match status" value="1"/>
</dbReference>
<evidence type="ECO:0000256" key="1">
    <source>
        <dbReference type="ARBA" id="ARBA00006422"/>
    </source>
</evidence>
<dbReference type="InterPro" id="IPR017927">
    <property type="entry name" value="FAD-bd_FR_type"/>
</dbReference>
<keyword evidence="7 11" id="KW-0665">Pyrimidine biosynthesis</keyword>
<dbReference type="GO" id="GO:0046872">
    <property type="term" value="F:metal ion binding"/>
    <property type="evidence" value="ECO:0007669"/>
    <property type="project" value="UniProtKB-KW"/>
</dbReference>
<feature type="binding site" evidence="11 12">
    <location>
        <begin position="52"/>
        <end position="55"/>
    </location>
    <ligand>
        <name>FAD</name>
        <dbReference type="ChEBI" id="CHEBI:57692"/>
    </ligand>
</feature>
<feature type="domain" description="FAD-binding FR-type" evidence="14">
    <location>
        <begin position="1"/>
        <end position="101"/>
    </location>
</feature>
<accession>A0A1L8D1I3</accession>
<dbReference type="SUPFAM" id="SSF52343">
    <property type="entry name" value="Ferredoxin reductase-like, C-terminal NADP-linked domain"/>
    <property type="match status" value="1"/>
</dbReference>
<dbReference type="Gene3D" id="3.40.50.80">
    <property type="entry name" value="Nucleotide-binding domain of ferredoxin-NADP reductase (FNR) module"/>
    <property type="match status" value="1"/>
</dbReference>
<dbReference type="GO" id="GO:0051537">
    <property type="term" value="F:2 iron, 2 sulfur cluster binding"/>
    <property type="evidence" value="ECO:0007669"/>
    <property type="project" value="UniProtKB-KW"/>
</dbReference>
<dbReference type="UniPathway" id="UPA00070">
    <property type="reaction ID" value="UER00945"/>
</dbReference>
<feature type="binding site" evidence="11 13">
    <location>
        <position position="226"/>
    </location>
    <ligand>
        <name>[2Fe-2S] cluster</name>
        <dbReference type="ChEBI" id="CHEBI:190135"/>
    </ligand>
</feature>
<dbReference type="CDD" id="cd06218">
    <property type="entry name" value="DHOD_e_trans"/>
    <property type="match status" value="1"/>
</dbReference>
<sequence length="255" mass="27896">MQDLKGLVVENIPLTKEIYKLQISVPEEILPEIIPGSFAMLKIEAKGVFLRRPFSFADVDLKTGLVTFYIKLVGKGTGALREIHPGQEISMLLPLGRGFTVMPGKSLLVAGGIGIAPLNFLAREIIKKGGEISIIYGVKNEAMFIPEITKNFKNIEVYSEIPGPGKKGLVLDGLKAKDINSYDQIYLCGPNVMLQAAKPYLQNFSGLVEVSLESYMACGFGACLGCVVKVFSNNEIEYKKVCKDGPVFNFKEVVL</sequence>
<dbReference type="InterPro" id="IPR001433">
    <property type="entry name" value="OxRdtase_FAD/NAD-bd"/>
</dbReference>
<evidence type="ECO:0000256" key="13">
    <source>
        <dbReference type="PIRSR" id="PIRSR006816-2"/>
    </source>
</evidence>
<dbReference type="PANTHER" id="PTHR43513:SF3">
    <property type="entry name" value="DIHYDROOROTATE DEHYDROGENASE B (NAD(+)), ELECTRON TRANSFER SUBUNIT-RELATED"/>
    <property type="match status" value="1"/>
</dbReference>
<evidence type="ECO:0000256" key="5">
    <source>
        <dbReference type="ARBA" id="ARBA00022723"/>
    </source>
</evidence>
<comment type="caution">
    <text evidence="15">The sequence shown here is derived from an EMBL/GenBank/DDBJ whole genome shotgun (WGS) entry which is preliminary data.</text>
</comment>
<dbReference type="AlphaFoldDB" id="A0A1L8D1I3"/>
<proteinExistence type="inferred from homology"/>
<comment type="cofactor">
    <cofactor evidence="13">
        <name>[2Fe-2S] cluster</name>
        <dbReference type="ChEBI" id="CHEBI:190135"/>
    </cofactor>
    <text evidence="13">Binds 1 [2Fe-2S] cluster per subunit.</text>
</comment>
<dbReference type="Proteomes" id="UP000187338">
    <property type="component" value="Unassembled WGS sequence"/>
</dbReference>
<dbReference type="InterPro" id="IPR017938">
    <property type="entry name" value="Riboflavin_synthase-like_b-brl"/>
</dbReference>
<keyword evidence="4 11" id="KW-0001">2Fe-2S</keyword>
<feature type="binding site" evidence="11 13">
    <location>
        <position position="218"/>
    </location>
    <ligand>
        <name>[2Fe-2S] cluster</name>
        <dbReference type="ChEBI" id="CHEBI:190135"/>
    </ligand>
</feature>
<dbReference type="Pfam" id="PF10418">
    <property type="entry name" value="DHODB_Fe-S_bind"/>
    <property type="match status" value="1"/>
</dbReference>
<dbReference type="InterPro" id="IPR039261">
    <property type="entry name" value="FNR_nucleotide-bd"/>
</dbReference>
<feature type="binding site" evidence="11 13">
    <location>
        <position position="223"/>
    </location>
    <ligand>
        <name>[2Fe-2S] cluster</name>
        <dbReference type="ChEBI" id="CHEBI:190135"/>
    </ligand>
</feature>
<dbReference type="GO" id="GO:0016491">
    <property type="term" value="F:oxidoreductase activity"/>
    <property type="evidence" value="ECO:0007669"/>
    <property type="project" value="InterPro"/>
</dbReference>
<evidence type="ECO:0000313" key="16">
    <source>
        <dbReference type="Proteomes" id="UP000187338"/>
    </source>
</evidence>
<dbReference type="InterPro" id="IPR023455">
    <property type="entry name" value="Dihydroorotate_DHASE_ETsu"/>
</dbReference>
<keyword evidence="6 11" id="KW-0274">FAD</keyword>
<evidence type="ECO:0000256" key="11">
    <source>
        <dbReference type="HAMAP-Rule" id="MF_01211"/>
    </source>
</evidence>
<keyword evidence="16" id="KW-1185">Reference proteome</keyword>
<comment type="similarity">
    <text evidence="1 11">Belongs to the PyrK family.</text>
</comment>
<feature type="binding site" evidence="11 13">
    <location>
        <position position="242"/>
    </location>
    <ligand>
        <name>[2Fe-2S] cluster</name>
        <dbReference type="ChEBI" id="CHEBI:190135"/>
    </ligand>
</feature>
<dbReference type="InterPro" id="IPR019480">
    <property type="entry name" value="Dihydroorotate_DH_Fe-S-bd"/>
</dbReference>
<dbReference type="EMBL" id="BDJL01000030">
    <property type="protein sequence ID" value="GAV25040.1"/>
    <property type="molecule type" value="Genomic_DNA"/>
</dbReference>
<keyword evidence="5 11" id="KW-0479">Metal-binding</keyword>
<keyword evidence="2 11" id="KW-0813">Transport</keyword>
<gene>
    <name evidence="11" type="primary">pyrK</name>
    <name evidence="15" type="ORF">ciss_09730</name>
</gene>
<dbReference type="HAMAP" id="MF_01211">
    <property type="entry name" value="DHODB_Fe_S_bind"/>
    <property type="match status" value="1"/>
</dbReference>
<feature type="binding site" evidence="11 12">
    <location>
        <begin position="76"/>
        <end position="77"/>
    </location>
    <ligand>
        <name>FAD</name>
        <dbReference type="ChEBI" id="CHEBI:57692"/>
    </ligand>
</feature>
<dbReference type="STRING" id="661089.ciss_09730"/>
<dbReference type="PROSITE" id="PS51384">
    <property type="entry name" value="FAD_FR"/>
    <property type="match status" value="1"/>
</dbReference>
<evidence type="ECO:0000256" key="9">
    <source>
        <dbReference type="ARBA" id="ARBA00023004"/>
    </source>
</evidence>
<name>A0A1L8D1I3_9THEO</name>
<evidence type="ECO:0000256" key="6">
    <source>
        <dbReference type="ARBA" id="ARBA00022827"/>
    </source>
</evidence>
<dbReference type="Gene3D" id="2.10.240.10">
    <property type="entry name" value="Dihydroorotate dehydrogenase, electron transfer subunit"/>
    <property type="match status" value="1"/>
</dbReference>
<dbReference type="PANTHER" id="PTHR43513">
    <property type="entry name" value="DIHYDROOROTATE DEHYDROGENASE B (NAD(+)), ELECTRON TRANSFER SUBUNIT"/>
    <property type="match status" value="1"/>
</dbReference>
<evidence type="ECO:0000256" key="4">
    <source>
        <dbReference type="ARBA" id="ARBA00022714"/>
    </source>
</evidence>
<evidence type="ECO:0000256" key="10">
    <source>
        <dbReference type="ARBA" id="ARBA00023014"/>
    </source>
</evidence>
<keyword evidence="9 11" id="KW-0408">Iron</keyword>
<dbReference type="Pfam" id="PF00175">
    <property type="entry name" value="NAD_binding_1"/>
    <property type="match status" value="1"/>
</dbReference>
<keyword evidence="10 11" id="KW-0411">Iron-sulfur</keyword>
<dbReference type="SUPFAM" id="SSF63380">
    <property type="entry name" value="Riboflavin synthase domain-like"/>
    <property type="match status" value="1"/>
</dbReference>
<dbReference type="GO" id="GO:0009055">
    <property type="term" value="F:electron transfer activity"/>
    <property type="evidence" value="ECO:0007669"/>
    <property type="project" value="UniProtKB-UniRule"/>
</dbReference>
<keyword evidence="8 11" id="KW-0249">Electron transport</keyword>
<dbReference type="RefSeq" id="WP_075865209.1">
    <property type="nucleotide sequence ID" value="NZ_BDJL01000030.1"/>
</dbReference>
<dbReference type="InterPro" id="IPR012165">
    <property type="entry name" value="Cyt_c3_hydrogenase_gsu"/>
</dbReference>
<comment type="pathway">
    <text evidence="11">Pyrimidine metabolism; UMP biosynthesis via de novo pathway; orotate from (S)-dihydroorotate (NAD(+) route): step 1/1.</text>
</comment>
<comment type="function">
    <text evidence="11">Responsible for channeling the electrons from the oxidation of dihydroorotate from the FMN redox center in the PyrD type B subunit to the ultimate electron acceptor NAD(+).</text>
</comment>
<dbReference type="GO" id="GO:0044205">
    <property type="term" value="P:'de novo' UMP biosynthetic process"/>
    <property type="evidence" value="ECO:0007669"/>
    <property type="project" value="UniProtKB-UniRule"/>
</dbReference>
<comment type="caution">
    <text evidence="11">Lacks conserved residue(s) required for the propagation of feature annotation.</text>
</comment>
<evidence type="ECO:0000256" key="3">
    <source>
        <dbReference type="ARBA" id="ARBA00022630"/>
    </source>
</evidence>
<dbReference type="Gene3D" id="2.40.30.10">
    <property type="entry name" value="Translation factors"/>
    <property type="match status" value="1"/>
</dbReference>
<evidence type="ECO:0000256" key="12">
    <source>
        <dbReference type="PIRSR" id="PIRSR006816-1"/>
    </source>
</evidence>
<comment type="cofactor">
    <cofactor evidence="11">
        <name>[2Fe-2S] cluster</name>
        <dbReference type="ChEBI" id="CHEBI:190135"/>
    </cofactor>
    <text evidence="11">Binds 1 [2Fe-2S] cluster per subunit.</text>
</comment>
<keyword evidence="3 11" id="KW-0285">Flavoprotein</keyword>
<dbReference type="InterPro" id="IPR050353">
    <property type="entry name" value="PyrK_electron_transfer"/>
</dbReference>
<comment type="subunit">
    <text evidence="11">Heterotetramer of 2 PyrK and 2 PyrD type B subunits.</text>
</comment>
<dbReference type="OrthoDB" id="9789468at2"/>
<evidence type="ECO:0000256" key="7">
    <source>
        <dbReference type="ARBA" id="ARBA00022975"/>
    </source>
</evidence>
<protein>
    <recommendedName>
        <fullName evidence="11">Dihydroorotate dehydrogenase B (NAD(+)), electron transfer subunit</fullName>
    </recommendedName>
    <alternativeName>
        <fullName evidence="11">Dihydroorotate oxidase B, electron transfer subunit</fullName>
    </alternativeName>
</protein>
<evidence type="ECO:0000259" key="14">
    <source>
        <dbReference type="PROSITE" id="PS51384"/>
    </source>
</evidence>
<evidence type="ECO:0000256" key="2">
    <source>
        <dbReference type="ARBA" id="ARBA00022448"/>
    </source>
</evidence>
<evidence type="ECO:0000313" key="15">
    <source>
        <dbReference type="EMBL" id="GAV25040.1"/>
    </source>
</evidence>
<organism evidence="15 16">
    <name type="scientific">Carboxydothermus islandicus</name>
    <dbReference type="NCBI Taxonomy" id="661089"/>
    <lineage>
        <taxon>Bacteria</taxon>
        <taxon>Bacillati</taxon>
        <taxon>Bacillota</taxon>
        <taxon>Clostridia</taxon>
        <taxon>Thermoanaerobacterales</taxon>
        <taxon>Thermoanaerobacteraceae</taxon>
        <taxon>Carboxydothermus</taxon>
    </lineage>
</organism>